<evidence type="ECO:0000313" key="5">
    <source>
        <dbReference type="Proteomes" id="UP000229317"/>
    </source>
</evidence>
<keyword evidence="2 4" id="KW-0413">Isomerase</keyword>
<comment type="caution">
    <text evidence="4">The sequence shown here is derived from an EMBL/GenBank/DDBJ whole genome shotgun (WGS) entry which is preliminary data.</text>
</comment>
<proteinExistence type="inferred from homology"/>
<dbReference type="PANTHER" id="PTHR43732:SF1">
    <property type="entry name" value="RIBOSE 5-PHOSPHATE ISOMERASE"/>
    <property type="match status" value="1"/>
</dbReference>
<dbReference type="InterPro" id="IPR036569">
    <property type="entry name" value="RpiB_LacA_LacB_sf"/>
</dbReference>
<dbReference type="EMBL" id="PCVO01000017">
    <property type="protein sequence ID" value="PIQ75472.1"/>
    <property type="molecule type" value="Genomic_DNA"/>
</dbReference>
<dbReference type="PANTHER" id="PTHR43732">
    <property type="entry name" value="RIBOSE 5-PHOSPHATE ISOMERASE-RELATED"/>
    <property type="match status" value="1"/>
</dbReference>
<feature type="active site" description="Proton donor" evidence="3">
    <location>
        <position position="98"/>
    </location>
</feature>
<accession>A0A2H0KTJ6</accession>
<comment type="similarity">
    <text evidence="1">Belongs to the LacAB/RpiB family.</text>
</comment>
<gene>
    <name evidence="4" type="primary">rpiB</name>
    <name evidence="4" type="ORF">COV84_01100</name>
</gene>
<dbReference type="InterPro" id="IPR003500">
    <property type="entry name" value="RpiB_LacA_LacB"/>
</dbReference>
<name>A0A2H0KTJ6_9BACT</name>
<dbReference type="InterPro" id="IPR004785">
    <property type="entry name" value="RpiB"/>
</dbReference>
<dbReference type="Gene3D" id="3.40.1400.10">
    <property type="entry name" value="Sugar-phosphate isomerase, RpiB/LacA/LacB"/>
    <property type="match status" value="1"/>
</dbReference>
<evidence type="ECO:0000256" key="1">
    <source>
        <dbReference type="ARBA" id="ARBA00008754"/>
    </source>
</evidence>
<dbReference type="NCBIfam" id="NF004051">
    <property type="entry name" value="PRK05571.1"/>
    <property type="match status" value="1"/>
</dbReference>
<dbReference type="Pfam" id="PF02502">
    <property type="entry name" value="LacAB_rpiB"/>
    <property type="match status" value="1"/>
</dbReference>
<dbReference type="GO" id="GO:0005975">
    <property type="term" value="P:carbohydrate metabolic process"/>
    <property type="evidence" value="ECO:0007669"/>
    <property type="project" value="InterPro"/>
</dbReference>
<evidence type="ECO:0000313" key="4">
    <source>
        <dbReference type="EMBL" id="PIQ75472.1"/>
    </source>
</evidence>
<dbReference type="NCBIfam" id="TIGR01120">
    <property type="entry name" value="rpiB"/>
    <property type="match status" value="1"/>
</dbReference>
<dbReference type="PIRSF" id="PIRSF005384">
    <property type="entry name" value="RpiB_LacA_B"/>
    <property type="match status" value="1"/>
</dbReference>
<dbReference type="InterPro" id="IPR051812">
    <property type="entry name" value="SPI_LacAB/RpiB"/>
</dbReference>
<dbReference type="AlphaFoldDB" id="A0A2H0KTJ6"/>
<dbReference type="NCBIfam" id="TIGR00689">
    <property type="entry name" value="rpiB_lacA_lacB"/>
    <property type="match status" value="1"/>
</dbReference>
<evidence type="ECO:0000256" key="3">
    <source>
        <dbReference type="PIRSR" id="PIRSR005384-1"/>
    </source>
</evidence>
<feature type="active site" description="Proton acceptor" evidence="3">
    <location>
        <position position="65"/>
    </location>
</feature>
<sequence>MLYIASDHAGYPLKEELKLFLEEMGLEFEDLGNEQLDPSDDYPDFAYRLAHNVLEKEDSRGILICGTGQGMCIAANKIDGIRAAFVHDEFTARSAAEHLNANVICLGGRVTDFETAKKLVKIWLETEFSREERHERRLEKIQNIERS</sequence>
<reference evidence="4 5" key="1">
    <citation type="submission" date="2017-09" db="EMBL/GenBank/DDBJ databases">
        <title>Depth-based differentiation of microbial function through sediment-hosted aquifers and enrichment of novel symbionts in the deep terrestrial subsurface.</title>
        <authorList>
            <person name="Probst A.J."/>
            <person name="Ladd B."/>
            <person name="Jarett J.K."/>
            <person name="Geller-Mcgrath D.E."/>
            <person name="Sieber C.M."/>
            <person name="Emerson J.B."/>
            <person name="Anantharaman K."/>
            <person name="Thomas B.C."/>
            <person name="Malmstrom R."/>
            <person name="Stieglmeier M."/>
            <person name="Klingl A."/>
            <person name="Woyke T."/>
            <person name="Ryan C.M."/>
            <person name="Banfield J.F."/>
        </authorList>
    </citation>
    <scope>NUCLEOTIDE SEQUENCE [LARGE SCALE GENOMIC DNA]</scope>
    <source>
        <strain evidence="4">CG11_big_fil_rev_8_21_14_0_20_40_15</strain>
    </source>
</reference>
<dbReference type="Proteomes" id="UP000229317">
    <property type="component" value="Unassembled WGS sequence"/>
</dbReference>
<dbReference type="GO" id="GO:0016861">
    <property type="term" value="F:intramolecular oxidoreductase activity, interconverting aldoses and ketoses"/>
    <property type="evidence" value="ECO:0007669"/>
    <property type="project" value="UniProtKB-ARBA"/>
</dbReference>
<evidence type="ECO:0000256" key="2">
    <source>
        <dbReference type="ARBA" id="ARBA00023235"/>
    </source>
</evidence>
<protein>
    <submittedName>
        <fullName evidence="4">Ribose 5-phosphate isomerase B</fullName>
    </submittedName>
</protein>
<organism evidence="4 5">
    <name type="scientific">Candidatus Portnoybacteria bacterium CG11_big_fil_rev_8_21_14_0_20_40_15</name>
    <dbReference type="NCBI Taxonomy" id="1974817"/>
    <lineage>
        <taxon>Bacteria</taxon>
        <taxon>Candidatus Portnoyibacteriota</taxon>
    </lineage>
</organism>
<dbReference type="SUPFAM" id="SSF89623">
    <property type="entry name" value="Ribose/Galactose isomerase RpiB/AlsB"/>
    <property type="match status" value="1"/>
</dbReference>